<evidence type="ECO:0000259" key="3">
    <source>
        <dbReference type="Pfam" id="PF01370"/>
    </source>
</evidence>
<comment type="pathway">
    <text evidence="1">Bacterial outer membrane biogenesis; LPS O-antigen biosynthesis.</text>
</comment>
<comment type="caution">
    <text evidence="4">The sequence shown here is derived from an EMBL/GenBank/DDBJ whole genome shotgun (WGS) entry which is preliminary data.</text>
</comment>
<dbReference type="Proteomes" id="UP001055153">
    <property type="component" value="Unassembled WGS sequence"/>
</dbReference>
<dbReference type="SUPFAM" id="SSF51735">
    <property type="entry name" value="NAD(P)-binding Rossmann-fold domains"/>
    <property type="match status" value="1"/>
</dbReference>
<evidence type="ECO:0000256" key="1">
    <source>
        <dbReference type="ARBA" id="ARBA00005125"/>
    </source>
</evidence>
<dbReference type="InterPro" id="IPR036291">
    <property type="entry name" value="NAD(P)-bd_dom_sf"/>
</dbReference>
<reference evidence="4" key="1">
    <citation type="journal article" date="2021" name="Front. Microbiol.">
        <title>Comprehensive Comparative Genomics and Phenotyping of Methylobacterium Species.</title>
        <authorList>
            <person name="Alessa O."/>
            <person name="Ogura Y."/>
            <person name="Fujitani Y."/>
            <person name="Takami H."/>
            <person name="Hayashi T."/>
            <person name="Sahin N."/>
            <person name="Tani A."/>
        </authorList>
    </citation>
    <scope>NUCLEOTIDE SEQUENCE</scope>
    <source>
        <strain evidence="4">DSM 17168</strain>
    </source>
</reference>
<feature type="domain" description="NAD-dependent epimerase/dehydratase" evidence="3">
    <location>
        <begin position="12"/>
        <end position="250"/>
    </location>
</feature>
<sequence>MSRRPFWSGKRVLVTGSAGFLGSWTVRTLRESGALVVGYVRDLNAYGNSLANDLAKPNLVVHGRLEDPESLRRAVNEYEVDTVFHLAAQPIVGTALRDPVGTFEANIRGTWNLLDACRVYGKVERILVASSDKSYGSSDVLPYTEDMPLVGRAPYDVSKSCTDLLARSYFETYDLPICITRAGNFFGGGDLNFNRLVPGTIRWALRGERPVLRSDGTMVRDYIYVRDVVAGYLAIGEAMHQPGVAGEAFNLSNETPLSTMAFTNEILRACRRPDLEPVVLGEARSEIDAQHLSAEKVRRIVGWTARWSTADALAETVAWYRNYIERIGEIG</sequence>
<proteinExistence type="inferred from homology"/>
<dbReference type="Gene3D" id="3.40.50.720">
    <property type="entry name" value="NAD(P)-binding Rossmann-like Domain"/>
    <property type="match status" value="1"/>
</dbReference>
<comment type="similarity">
    <text evidence="2">Belongs to the NAD(P)-dependent epimerase/dehydratase family.</text>
</comment>
<accession>A0ABQ4SM29</accession>
<organism evidence="4 5">
    <name type="scientific">Methylobacterium isbiliense</name>
    <dbReference type="NCBI Taxonomy" id="315478"/>
    <lineage>
        <taxon>Bacteria</taxon>
        <taxon>Pseudomonadati</taxon>
        <taxon>Pseudomonadota</taxon>
        <taxon>Alphaproteobacteria</taxon>
        <taxon>Hyphomicrobiales</taxon>
        <taxon>Methylobacteriaceae</taxon>
        <taxon>Methylobacterium</taxon>
    </lineage>
</organism>
<protein>
    <submittedName>
        <fullName evidence="4">CDP-glucose 4,6-dehydratase</fullName>
    </submittedName>
</protein>
<dbReference type="Gene3D" id="3.90.25.10">
    <property type="entry name" value="UDP-galactose 4-epimerase, domain 1"/>
    <property type="match status" value="1"/>
</dbReference>
<dbReference type="PANTHER" id="PTHR43000">
    <property type="entry name" value="DTDP-D-GLUCOSE 4,6-DEHYDRATASE-RELATED"/>
    <property type="match status" value="1"/>
</dbReference>
<dbReference type="RefSeq" id="WP_238241559.1">
    <property type="nucleotide sequence ID" value="NZ_BPQQ01000106.1"/>
</dbReference>
<keyword evidence="5" id="KW-1185">Reference proteome</keyword>
<dbReference type="InterPro" id="IPR001509">
    <property type="entry name" value="Epimerase_deHydtase"/>
</dbReference>
<evidence type="ECO:0000256" key="2">
    <source>
        <dbReference type="ARBA" id="ARBA00007637"/>
    </source>
</evidence>
<dbReference type="Pfam" id="PF01370">
    <property type="entry name" value="Epimerase"/>
    <property type="match status" value="1"/>
</dbReference>
<dbReference type="EMBL" id="BPQQ01000106">
    <property type="protein sequence ID" value="GJE04192.1"/>
    <property type="molecule type" value="Genomic_DNA"/>
</dbReference>
<name>A0ABQ4SM29_9HYPH</name>
<evidence type="ECO:0000313" key="5">
    <source>
        <dbReference type="Proteomes" id="UP001055153"/>
    </source>
</evidence>
<evidence type="ECO:0000313" key="4">
    <source>
        <dbReference type="EMBL" id="GJE04192.1"/>
    </source>
</evidence>
<reference evidence="4" key="2">
    <citation type="submission" date="2021-08" db="EMBL/GenBank/DDBJ databases">
        <authorList>
            <person name="Tani A."/>
            <person name="Ola A."/>
            <person name="Ogura Y."/>
            <person name="Katsura K."/>
            <person name="Hayashi T."/>
        </authorList>
    </citation>
    <scope>NUCLEOTIDE SEQUENCE</scope>
    <source>
        <strain evidence="4">DSM 17168</strain>
    </source>
</reference>
<gene>
    <name evidence="4" type="primary">rfbG</name>
    <name evidence="4" type="ORF">GMJLKIPL_6153</name>
</gene>